<feature type="compositionally biased region" description="Low complexity" evidence="1">
    <location>
        <begin position="442"/>
        <end position="454"/>
    </location>
</feature>
<name>A0A4Y9XQ04_9AGAM</name>
<feature type="region of interest" description="Disordered" evidence="1">
    <location>
        <begin position="228"/>
        <end position="333"/>
    </location>
</feature>
<evidence type="ECO:0000313" key="3">
    <source>
        <dbReference type="Proteomes" id="UP000298327"/>
    </source>
</evidence>
<feature type="region of interest" description="Disordered" evidence="1">
    <location>
        <begin position="491"/>
        <end position="553"/>
    </location>
</feature>
<dbReference type="AlphaFoldDB" id="A0A4Y9XQ04"/>
<feature type="compositionally biased region" description="Basic and acidic residues" evidence="1">
    <location>
        <begin position="314"/>
        <end position="325"/>
    </location>
</feature>
<accession>A0A4Y9XQ04</accession>
<keyword evidence="3" id="KW-1185">Reference proteome</keyword>
<dbReference type="OrthoDB" id="10635391at2759"/>
<comment type="caution">
    <text evidence="2">The sequence shown here is derived from an EMBL/GenBank/DDBJ whole genome shotgun (WGS) entry which is preliminary data.</text>
</comment>
<feature type="non-terminal residue" evidence="2">
    <location>
        <position position="553"/>
    </location>
</feature>
<dbReference type="EMBL" id="SEOQ01001768">
    <property type="protein sequence ID" value="TFY50599.1"/>
    <property type="molecule type" value="Genomic_DNA"/>
</dbReference>
<organism evidence="2 3">
    <name type="scientific">Dentipellis fragilis</name>
    <dbReference type="NCBI Taxonomy" id="205917"/>
    <lineage>
        <taxon>Eukaryota</taxon>
        <taxon>Fungi</taxon>
        <taxon>Dikarya</taxon>
        <taxon>Basidiomycota</taxon>
        <taxon>Agaricomycotina</taxon>
        <taxon>Agaricomycetes</taxon>
        <taxon>Russulales</taxon>
        <taxon>Hericiaceae</taxon>
        <taxon>Dentipellis</taxon>
    </lineage>
</organism>
<gene>
    <name evidence="2" type="ORF">EVG20_g11428</name>
</gene>
<evidence type="ECO:0000256" key="1">
    <source>
        <dbReference type="SAM" id="MobiDB-lite"/>
    </source>
</evidence>
<reference evidence="2 3" key="1">
    <citation type="submission" date="2019-02" db="EMBL/GenBank/DDBJ databases">
        <title>Genome sequencing of the rare red list fungi Dentipellis fragilis.</title>
        <authorList>
            <person name="Buettner E."/>
            <person name="Kellner H."/>
        </authorList>
    </citation>
    <scope>NUCLEOTIDE SEQUENCE [LARGE SCALE GENOMIC DNA]</scope>
    <source>
        <strain evidence="2 3">DSM 105465</strain>
    </source>
</reference>
<feature type="compositionally biased region" description="Polar residues" evidence="1">
    <location>
        <begin position="505"/>
        <end position="527"/>
    </location>
</feature>
<feature type="region of interest" description="Disordered" evidence="1">
    <location>
        <begin position="386"/>
        <end position="457"/>
    </location>
</feature>
<dbReference type="Proteomes" id="UP000298327">
    <property type="component" value="Unassembled WGS sequence"/>
</dbReference>
<protein>
    <submittedName>
        <fullName evidence="2">Uncharacterized protein</fullName>
    </submittedName>
</protein>
<sequence>MELACTWRAWDVLMHVAIAREKLTEATLPQQLAEAEANAADGAGCTSTFAWFIACLYRKYARWFWISYSICVCLNNQVIPIIVPKSWLCRFLRRSGKSGASTQKLPLNHTALITTAVLSSLGQNRHFARCSLLAFFFFASTTKSSPSSYQSPGSADSWVARTQPLNGKYRRVRGSNVDRAMQGPDRYLRPERHGTCGHTPCLNRPSSFTTLSTLSPAFDMASGPCVITPDDTTSADEAGPPPLAQVTRLRLRSQKVASTDSPLAQKAERKGAKRGPPVKAPGSRAKTKPVVEVPRLQAVLRKRKSSVPGPASKADLKSKRLRADSPVEDTDEDIFLLEEENNAVRGSDDVTDQQKLEDARFDDEVPSGHVLDIDDDQDDYLVIDQDETGDLSEADEVPLHEESATGAVKDVASLPKQTLKGKSKQDAQVALPSPSPPLVWEPSSSFNTDSSPSTVGSEEYHKHILDLINKMFDAGHPVPVEEYGRLLVTHQQSQQLRSRHLQEGAPSSSPNLFNATSTPGPSGSSKVTFKPIPHGTSSETSTKGAVPPAPEPK</sequence>
<proteinExistence type="predicted"/>
<evidence type="ECO:0000313" key="2">
    <source>
        <dbReference type="EMBL" id="TFY50599.1"/>
    </source>
</evidence>
<feature type="compositionally biased region" description="Acidic residues" evidence="1">
    <location>
        <begin position="386"/>
        <end position="396"/>
    </location>
</feature>